<evidence type="ECO:0000313" key="2">
    <source>
        <dbReference type="Proteomes" id="UP000821845"/>
    </source>
</evidence>
<protein>
    <submittedName>
        <fullName evidence="1">Uncharacterized protein</fullName>
    </submittedName>
</protein>
<comment type="caution">
    <text evidence="1">The sequence shown here is derived from an EMBL/GenBank/DDBJ whole genome shotgun (WGS) entry which is preliminary data.</text>
</comment>
<accession>A0ACB7RUY0</accession>
<gene>
    <name evidence="1" type="ORF">HPB50_021456</name>
</gene>
<sequence>MGAAGLPRCNALLVAGTRISVWVLVLLLVLLSKSAAEAVSCKNEQNEDVDWFFMYKMPKEVSRVAFNKASTSPRGGEEYFYVDARTPPSTSRWPRSEHSVAEAAGALANTLAPLYATNKSGLFQDLNDVIGKLQAFRNMNFALGFPAYPGHTLPKIAQLWHPKHFGNLPRMLKIVRAEVYRQIRLFRIHLSVQLHNSLESSVAGFQLRRYLQLAGQVTEVLWVPQLRYLRERVTRVSRKAKGKVHVPEGLQLPDDVIQVLELGPKFGVQSQRTNPELLTVVRQVSRNATEGVILFDEQQGVWLVHSVPDFPGYLHSGHYVFPDTGREYGQTALCITIPTIQLDTIATHLRLQHPDIYDSYSPQSLLTTHPPLALLLEKRFIQTEPWLLTAKLTTMGNATFVSFAKHGHYEQDVYETAVGVTLGSDVLVSTWRNGRGGKLPPACNGVGGPRVLDVLQMRFDQASSNASLAFDNTEDHSKWAVSLPGKTWTRDKADESGGNNDVGYVCIGTLNRMQSQLRRGGETLCFRNAMLHSLLLNSVVSHDTCPRNAAAT</sequence>
<reference evidence="1" key="1">
    <citation type="submission" date="2020-05" db="EMBL/GenBank/DDBJ databases">
        <title>Large-scale comparative analyses of tick genomes elucidate their genetic diversity and vector capacities.</title>
        <authorList>
            <person name="Jia N."/>
            <person name="Wang J."/>
            <person name="Shi W."/>
            <person name="Du L."/>
            <person name="Sun Y."/>
            <person name="Zhan W."/>
            <person name="Jiang J."/>
            <person name="Wang Q."/>
            <person name="Zhang B."/>
            <person name="Ji P."/>
            <person name="Sakyi L.B."/>
            <person name="Cui X."/>
            <person name="Yuan T."/>
            <person name="Jiang B."/>
            <person name="Yang W."/>
            <person name="Lam T.T.-Y."/>
            <person name="Chang Q."/>
            <person name="Ding S."/>
            <person name="Wang X."/>
            <person name="Zhu J."/>
            <person name="Ruan X."/>
            <person name="Zhao L."/>
            <person name="Wei J."/>
            <person name="Que T."/>
            <person name="Du C."/>
            <person name="Cheng J."/>
            <person name="Dai P."/>
            <person name="Han X."/>
            <person name="Huang E."/>
            <person name="Gao Y."/>
            <person name="Liu J."/>
            <person name="Shao H."/>
            <person name="Ye R."/>
            <person name="Li L."/>
            <person name="Wei W."/>
            <person name="Wang X."/>
            <person name="Wang C."/>
            <person name="Yang T."/>
            <person name="Huo Q."/>
            <person name="Li W."/>
            <person name="Guo W."/>
            <person name="Chen H."/>
            <person name="Zhou L."/>
            <person name="Ni X."/>
            <person name="Tian J."/>
            <person name="Zhou Y."/>
            <person name="Sheng Y."/>
            <person name="Liu T."/>
            <person name="Pan Y."/>
            <person name="Xia L."/>
            <person name="Li J."/>
            <person name="Zhao F."/>
            <person name="Cao W."/>
        </authorList>
    </citation>
    <scope>NUCLEOTIDE SEQUENCE</scope>
    <source>
        <strain evidence="1">Hyas-2018</strain>
    </source>
</reference>
<dbReference type="Proteomes" id="UP000821845">
    <property type="component" value="Chromosome 7"/>
</dbReference>
<proteinExistence type="predicted"/>
<dbReference type="EMBL" id="CM023487">
    <property type="protein sequence ID" value="KAH6926747.1"/>
    <property type="molecule type" value="Genomic_DNA"/>
</dbReference>
<keyword evidence="2" id="KW-1185">Reference proteome</keyword>
<evidence type="ECO:0000313" key="1">
    <source>
        <dbReference type="EMBL" id="KAH6926747.1"/>
    </source>
</evidence>
<organism evidence="1 2">
    <name type="scientific">Hyalomma asiaticum</name>
    <name type="common">Tick</name>
    <dbReference type="NCBI Taxonomy" id="266040"/>
    <lineage>
        <taxon>Eukaryota</taxon>
        <taxon>Metazoa</taxon>
        <taxon>Ecdysozoa</taxon>
        <taxon>Arthropoda</taxon>
        <taxon>Chelicerata</taxon>
        <taxon>Arachnida</taxon>
        <taxon>Acari</taxon>
        <taxon>Parasitiformes</taxon>
        <taxon>Ixodida</taxon>
        <taxon>Ixodoidea</taxon>
        <taxon>Ixodidae</taxon>
        <taxon>Hyalomminae</taxon>
        <taxon>Hyalomma</taxon>
    </lineage>
</organism>
<name>A0ACB7RUY0_HYAAI</name>